<comment type="caution">
    <text evidence="1">The sequence shown here is derived from an EMBL/GenBank/DDBJ whole genome shotgun (WGS) entry which is preliminary data.</text>
</comment>
<proteinExistence type="predicted"/>
<sequence>MPYLIGTSISSLLNPPERLVGYHQPHLVCIGQPNATAQYVIVAEKHKVAIPLEDYGLSFAIDKLFKMIWPSSPGHKPHILVTSRRDSGKERLYLEPWNFGRTAAYDSSALPHGAITGEAW</sequence>
<evidence type="ECO:0000313" key="2">
    <source>
        <dbReference type="Proteomes" id="UP001174136"/>
    </source>
</evidence>
<dbReference type="Proteomes" id="UP001174136">
    <property type="component" value="Unassembled WGS sequence"/>
</dbReference>
<keyword evidence="2" id="KW-1185">Reference proteome</keyword>
<accession>A0AA47M336</accession>
<dbReference type="EMBL" id="JAOPHQ010006125">
    <property type="protein sequence ID" value="KAK0132762.1"/>
    <property type="molecule type" value="Genomic_DNA"/>
</dbReference>
<reference evidence="1" key="1">
    <citation type="journal article" date="2023" name="Front. Mar. Sci.">
        <title>A new Merluccius polli reference genome to investigate the effects of global change in West African waters.</title>
        <authorList>
            <person name="Mateo J.L."/>
            <person name="Blanco-Fernandez C."/>
            <person name="Garcia-Vazquez E."/>
            <person name="Machado-Schiaffino G."/>
        </authorList>
    </citation>
    <scope>NUCLEOTIDE SEQUENCE</scope>
    <source>
        <strain evidence="1">C29</strain>
        <tissue evidence="1">Fin</tissue>
    </source>
</reference>
<protein>
    <submittedName>
        <fullName evidence="1">Uncharacterized protein</fullName>
    </submittedName>
</protein>
<organism evidence="1 2">
    <name type="scientific">Merluccius polli</name>
    <name type="common">Benguela hake</name>
    <name type="synonym">Merluccius cadenati</name>
    <dbReference type="NCBI Taxonomy" id="89951"/>
    <lineage>
        <taxon>Eukaryota</taxon>
        <taxon>Metazoa</taxon>
        <taxon>Chordata</taxon>
        <taxon>Craniata</taxon>
        <taxon>Vertebrata</taxon>
        <taxon>Euteleostomi</taxon>
        <taxon>Actinopterygii</taxon>
        <taxon>Neopterygii</taxon>
        <taxon>Teleostei</taxon>
        <taxon>Neoteleostei</taxon>
        <taxon>Acanthomorphata</taxon>
        <taxon>Zeiogadaria</taxon>
        <taxon>Gadariae</taxon>
        <taxon>Gadiformes</taxon>
        <taxon>Gadoidei</taxon>
        <taxon>Merlucciidae</taxon>
        <taxon>Merluccius</taxon>
    </lineage>
</organism>
<evidence type="ECO:0000313" key="1">
    <source>
        <dbReference type="EMBL" id="KAK0132762.1"/>
    </source>
</evidence>
<dbReference type="AlphaFoldDB" id="A0AA47M336"/>
<gene>
    <name evidence="1" type="ORF">N1851_032346</name>
</gene>
<name>A0AA47M336_MERPO</name>